<dbReference type="Proteomes" id="UP001164653">
    <property type="component" value="Chromosome"/>
</dbReference>
<reference evidence="2" key="1">
    <citation type="submission" date="2022-11" db="EMBL/GenBank/DDBJ databases">
        <title>Dyadobacter pollutisoli sp. nov., isolated from plastic dumped soil.</title>
        <authorList>
            <person name="Kim J.M."/>
            <person name="Kim K.R."/>
            <person name="Lee J.K."/>
            <person name="Hao L."/>
            <person name="Jeon C.O."/>
        </authorList>
    </citation>
    <scope>NUCLEOTIDE SEQUENCE</scope>
    <source>
        <strain evidence="2">U1</strain>
    </source>
</reference>
<evidence type="ECO:0000259" key="1">
    <source>
        <dbReference type="Pfam" id="PF04230"/>
    </source>
</evidence>
<dbReference type="EMBL" id="CP112998">
    <property type="protein sequence ID" value="WAC13227.1"/>
    <property type="molecule type" value="Genomic_DNA"/>
</dbReference>
<evidence type="ECO:0000313" key="3">
    <source>
        <dbReference type="Proteomes" id="UP001164653"/>
    </source>
</evidence>
<dbReference type="KEGG" id="dpf:ON006_04530"/>
<evidence type="ECO:0000313" key="2">
    <source>
        <dbReference type="EMBL" id="WAC13227.1"/>
    </source>
</evidence>
<name>A0A9E8NFA2_9BACT</name>
<feature type="domain" description="Polysaccharide pyruvyl transferase" evidence="1">
    <location>
        <begin position="34"/>
        <end position="198"/>
    </location>
</feature>
<accession>A0A9E8NFA2</accession>
<organism evidence="2 3">
    <name type="scientific">Dyadobacter pollutisoli</name>
    <dbReference type="NCBI Taxonomy" id="2910158"/>
    <lineage>
        <taxon>Bacteria</taxon>
        <taxon>Pseudomonadati</taxon>
        <taxon>Bacteroidota</taxon>
        <taxon>Cytophagia</taxon>
        <taxon>Cytophagales</taxon>
        <taxon>Spirosomataceae</taxon>
        <taxon>Dyadobacter</taxon>
    </lineage>
</organism>
<keyword evidence="2" id="KW-0808">Transferase</keyword>
<gene>
    <name evidence="2" type="ORF">ON006_04530</name>
</gene>
<dbReference type="GO" id="GO:0016740">
    <property type="term" value="F:transferase activity"/>
    <property type="evidence" value="ECO:0007669"/>
    <property type="project" value="UniProtKB-KW"/>
</dbReference>
<keyword evidence="3" id="KW-1185">Reference proteome</keyword>
<dbReference type="AlphaFoldDB" id="A0A9E8NFA2"/>
<dbReference type="Pfam" id="PF04230">
    <property type="entry name" value="PS_pyruv_trans"/>
    <property type="match status" value="1"/>
</dbReference>
<dbReference type="InterPro" id="IPR007345">
    <property type="entry name" value="Polysacch_pyruvyl_Trfase"/>
</dbReference>
<protein>
    <submittedName>
        <fullName evidence="2">Polysaccharide pyruvyl transferase family protein</fullName>
    </submittedName>
</protein>
<dbReference type="RefSeq" id="WP_244825013.1">
    <property type="nucleotide sequence ID" value="NZ_CP112998.1"/>
</dbReference>
<proteinExistence type="predicted"/>
<sequence length="303" mass="35277">MEYVYYKTKNGNFGDDLNGWLWPKLFLTENTDENDSYFLGIGSILNKNIGLIRNLDSEKKKIVFGSGVRPSIDYDELKIDSKWDIRYLRGPLSSYHLGNQYKYITDAAYAIRHIPNFDEFLNLPKKYEVSLMPYFQSESYFDWKALCHKLGYNYISSHCTDDGVEYTLREIAASKLLITEAMHGAILADIFRVPWHRFSFSAGHHEGKHVSDFKWNDWLYSIQKFATPVSHVPFYKKTFLNSTIKKLSGDILSVEFYRKSKSKEAILKTLSSIDQFTLSKEDVLNNIDSSLHYEITDLRESLI</sequence>